<accession>A0A2H1V5G7</accession>
<proteinExistence type="predicted"/>
<reference evidence="1" key="1">
    <citation type="submission" date="2016-07" db="EMBL/GenBank/DDBJ databases">
        <authorList>
            <person name="Bretaudeau A."/>
        </authorList>
    </citation>
    <scope>NUCLEOTIDE SEQUENCE</scope>
    <source>
        <strain evidence="1">Rice</strain>
        <tissue evidence="1">Whole body</tissue>
    </source>
</reference>
<name>A0A2H1V5G7_SPOFR</name>
<dbReference type="EMBL" id="ODYU01000587">
    <property type="protein sequence ID" value="SOQ35632.1"/>
    <property type="molecule type" value="Genomic_DNA"/>
</dbReference>
<gene>
    <name evidence="1" type="ORF">SFRICE_019707</name>
</gene>
<dbReference type="AlphaFoldDB" id="A0A2H1V5G7"/>
<organism evidence="1">
    <name type="scientific">Spodoptera frugiperda</name>
    <name type="common">Fall armyworm</name>
    <dbReference type="NCBI Taxonomy" id="7108"/>
    <lineage>
        <taxon>Eukaryota</taxon>
        <taxon>Metazoa</taxon>
        <taxon>Ecdysozoa</taxon>
        <taxon>Arthropoda</taxon>
        <taxon>Hexapoda</taxon>
        <taxon>Insecta</taxon>
        <taxon>Pterygota</taxon>
        <taxon>Neoptera</taxon>
        <taxon>Endopterygota</taxon>
        <taxon>Lepidoptera</taxon>
        <taxon>Glossata</taxon>
        <taxon>Ditrysia</taxon>
        <taxon>Noctuoidea</taxon>
        <taxon>Noctuidae</taxon>
        <taxon>Amphipyrinae</taxon>
        <taxon>Spodoptera</taxon>
    </lineage>
</organism>
<protein>
    <submittedName>
        <fullName evidence="1">SFRICE_019707</fullName>
    </submittedName>
</protein>
<evidence type="ECO:0000313" key="1">
    <source>
        <dbReference type="EMBL" id="SOQ35632.1"/>
    </source>
</evidence>
<sequence>MEQGETGERGHDHPIHIFVRIRNTTLCFTTRIINVSHKAASLKWNWAGHVCRMSDERFRDFGTVASAMITDELSETHRNRKTCERDYVLTIGYAAPYRLLAAHDYESRCALKQVKHPQKVYIRANGAADCLAGYQGSDLKSRSWNGVVFSQYESDTLFCLAQAERSSMSLKVRVHRAASYASHAPQARNISLSCIETHITAYTDPHRTHRIISNVCMRCVLMTSYGLLSCVMMQPTIEHVCSLATY</sequence>